<feature type="compositionally biased region" description="Polar residues" evidence="1">
    <location>
        <begin position="1009"/>
        <end position="1028"/>
    </location>
</feature>
<feature type="compositionally biased region" description="Basic and acidic residues" evidence="1">
    <location>
        <begin position="797"/>
        <end position="866"/>
    </location>
</feature>
<dbReference type="EMBL" id="BQXS01012480">
    <property type="protein sequence ID" value="GKT23690.1"/>
    <property type="molecule type" value="Genomic_DNA"/>
</dbReference>
<feature type="region of interest" description="Disordered" evidence="1">
    <location>
        <begin position="797"/>
        <end position="888"/>
    </location>
</feature>
<feature type="region of interest" description="Disordered" evidence="1">
    <location>
        <begin position="667"/>
        <end position="692"/>
    </location>
</feature>
<evidence type="ECO:0000256" key="2">
    <source>
        <dbReference type="SAM" id="Phobius"/>
    </source>
</evidence>
<dbReference type="PANTHER" id="PTHR23184:SF9">
    <property type="entry name" value="TETRATRICOPEPTIDE REPEAT PROTEIN 14"/>
    <property type="match status" value="1"/>
</dbReference>
<organism evidence="3 4">
    <name type="scientific">Aduncisulcus paluster</name>
    <dbReference type="NCBI Taxonomy" id="2918883"/>
    <lineage>
        <taxon>Eukaryota</taxon>
        <taxon>Metamonada</taxon>
        <taxon>Carpediemonas-like organisms</taxon>
        <taxon>Aduncisulcus</taxon>
    </lineage>
</organism>
<feature type="compositionally biased region" description="Basic and acidic residues" evidence="1">
    <location>
        <begin position="1037"/>
        <end position="1112"/>
    </location>
</feature>
<comment type="caution">
    <text evidence="3">The sequence shown here is derived from an EMBL/GenBank/DDBJ whole genome shotgun (WGS) entry which is preliminary data.</text>
</comment>
<keyword evidence="2" id="KW-0812">Transmembrane</keyword>
<keyword evidence="2" id="KW-0472">Membrane</keyword>
<gene>
    <name evidence="3" type="ORF">ADUPG1_012503</name>
</gene>
<evidence type="ECO:0000256" key="1">
    <source>
        <dbReference type="SAM" id="MobiDB-lite"/>
    </source>
</evidence>
<evidence type="ECO:0000313" key="4">
    <source>
        <dbReference type="Proteomes" id="UP001057375"/>
    </source>
</evidence>
<dbReference type="PANTHER" id="PTHR23184">
    <property type="entry name" value="TETRATRICOPEPTIDE REPEAT PROTEIN 14"/>
    <property type="match status" value="1"/>
</dbReference>
<name>A0ABQ5JZN0_9EUKA</name>
<keyword evidence="2" id="KW-1133">Transmembrane helix</keyword>
<keyword evidence="4" id="KW-1185">Reference proteome</keyword>
<proteinExistence type="predicted"/>
<feature type="transmembrane region" description="Helical" evidence="2">
    <location>
        <begin position="98"/>
        <end position="118"/>
    </location>
</feature>
<reference evidence="3" key="1">
    <citation type="submission" date="2022-03" db="EMBL/GenBank/DDBJ databases">
        <title>Draft genome sequence of Aduncisulcus paluster, a free-living microaerophilic Fornicata.</title>
        <authorList>
            <person name="Yuyama I."/>
            <person name="Kume K."/>
            <person name="Tamura T."/>
            <person name="Inagaki Y."/>
            <person name="Hashimoto T."/>
        </authorList>
    </citation>
    <scope>NUCLEOTIDE SEQUENCE</scope>
    <source>
        <strain evidence="3">NY0171</strain>
    </source>
</reference>
<feature type="region of interest" description="Disordered" evidence="1">
    <location>
        <begin position="925"/>
        <end position="1112"/>
    </location>
</feature>
<feature type="compositionally biased region" description="Low complexity" evidence="1">
    <location>
        <begin position="994"/>
        <end position="1007"/>
    </location>
</feature>
<evidence type="ECO:0000313" key="3">
    <source>
        <dbReference type="EMBL" id="GKT23690.1"/>
    </source>
</evidence>
<dbReference type="InterPro" id="IPR039190">
    <property type="entry name" value="TTC14"/>
</dbReference>
<dbReference type="Proteomes" id="UP001057375">
    <property type="component" value="Unassembled WGS sequence"/>
</dbReference>
<sequence length="1112" mass="129355">MDLRHTIAKTSKKKTYVVKSPRRVRNLSSNPQPQFPRSPLARTVHNVFEDEEYEASYDSSSDCTKIEEVDAQNPSNSLKTNFSQFISNVKKDINVKQVFKVLFSVILSYLLIKFLFLVPPFSTALSRFRLQKANELEIHSQREFEDKILNFDLYSSLILPSFSRSPLCMSDTPESRELRQYFNLNCDKNMQLSCNSVFYVRESDPNVLIKSLKQFIYQKREKEAIQFKNADKYDNPQYSISVDDIFIPDPLQYSFLTPQETKGVPLSRLTARELQDIQSTLLKRYQNAYEADILRYKANSRVYPLPLKPQEFYAPFMCFQDEKHAQQLEKEYKKILRHAIKRATDCMCNRTSSSSGSTSSNTDIPTSALYIDHSHSSSINSNSIGSNSTPITCTEIELSHPGYVHVSSILTDLKGYGPEKDDIIQEILSSIDRDPLSSSSSSSAASSSESVTKAGFIFELLPVSMFQGGKNSIISGQNHSDADQHSSSSQITPEDRLYIQLSSQFKPPLRCRLHTLSESHPVLHFLLICFIIGVILLSIGVISSILYIFHVYRLKESFVAHLSFSARISGGFFAVSIPKLKGMFINEYYFLRETVGQRADRIQYQKEYEKRMVDDKKREEREEKRLMQAQVRKEKREELKRRREHISRAVRRGERVKDAKYRQDIHQIDMTQSRLDEESSESESVSSSEDYQGIEKDSYFTEGIPYILVRKGKGKESNSNYSNDGQESIFGSDSSQEYVTKLPLPSFFKMLLHKSIRRLMWSSFERSVNKDSRVERRLIDLINHYCIGVSVQVDLHNERKEKRRKERESERKKSKEARKEREREEAERKREAEARIIARHLEEKRGRGREKERKREEREKPLEKHNIRSATHNHLKKKRERESEKREREESILESIRHEAKGSIEAKQRQKAMEILEKQRLRRYKTQLQGVNGKGQGTPVKKRLVDQPSISSSISSSSSTSKKNLSTNAASGSFVTPFPGTSHYTLPSGMVSLASTSSSRSSSTARSKYTINSNAGISPKSNINSNKLSDLVSFKKRKEEETRKQKEEEERKRREEEEERLKKEREKEEEERKQKEKEEEERKRKAEEERLRKQREEEEERKREREKRERNL</sequence>
<protein>
    <submittedName>
        <fullName evidence="3">Uncharacterized protein</fullName>
    </submittedName>
</protein>
<feature type="transmembrane region" description="Helical" evidence="2">
    <location>
        <begin position="522"/>
        <end position="549"/>
    </location>
</feature>
<feature type="transmembrane region" description="Helical" evidence="2">
    <location>
        <begin position="558"/>
        <end position="577"/>
    </location>
</feature>
<feature type="compositionally biased region" description="Low complexity" evidence="1">
    <location>
        <begin position="949"/>
        <end position="968"/>
    </location>
</feature>
<accession>A0ABQ5JZN0</accession>